<dbReference type="AlphaFoldDB" id="A0A380YLC8"/>
<proteinExistence type="predicted"/>
<protein>
    <submittedName>
        <fullName evidence="1">Uncharacterized protein</fullName>
    </submittedName>
</protein>
<name>A0A380YLC8_9BACE</name>
<dbReference type="GeneID" id="93071549"/>
<evidence type="ECO:0000313" key="2">
    <source>
        <dbReference type="Proteomes" id="UP000254424"/>
    </source>
</evidence>
<reference evidence="1 2" key="1">
    <citation type="submission" date="2018-06" db="EMBL/GenBank/DDBJ databases">
        <authorList>
            <consortium name="Pathogen Informatics"/>
            <person name="Doyle S."/>
        </authorList>
    </citation>
    <scope>NUCLEOTIDE SEQUENCE [LARGE SCALE GENOMIC DNA]</scope>
    <source>
        <strain evidence="1 2">NCTC11155</strain>
    </source>
</reference>
<dbReference type="EMBL" id="UFSX01000001">
    <property type="protein sequence ID" value="SUV29659.1"/>
    <property type="molecule type" value="Genomic_DNA"/>
</dbReference>
<sequence>MVTIYLDKQVFSHLFNVREEKYRLLREKILSHKDEFLFFYSNAHLFDLQDDKTNIKYAEMEFMQSIVGENRLIYESNKLEVMKQSPRKAFETIGKVDDFSWLENFDFSQITEEQRNAINNIVDISIKDLKGELDFDWLTKRVPVSANGLQVDPPFFTSLMKFVSHNFYENKEPYKIIRDNTIARYNPTLITAEGENVFNEQLASSPLGLSFLDIIKATLTQTGLSSTDFATVYYMSYMLLDLFGVNKETRKKVKFKNMQVDCCHSFFGSYCDCIVSDDEGMCLKSKTLYKLFNFGTEVYSIDEFIEKFDEAINNNKKSVYKYFDEILCDYTKRQVIRVETKPGQSLTYLNTSNKYFGYFNCMIERKSKDETVIILHKNNDLKQPILMREVEIIVNRIVRVFNSMGAAFALFDEAVEVPQLKANNWNRILMLNDADVCLTKFKDTPMLCLWVKLKRPISQNQD</sequence>
<dbReference type="OrthoDB" id="1413206at2"/>
<organism evidence="1 2">
    <name type="scientific">Bacteroides eggerthii</name>
    <dbReference type="NCBI Taxonomy" id="28111"/>
    <lineage>
        <taxon>Bacteria</taxon>
        <taxon>Pseudomonadati</taxon>
        <taxon>Bacteroidota</taxon>
        <taxon>Bacteroidia</taxon>
        <taxon>Bacteroidales</taxon>
        <taxon>Bacteroidaceae</taxon>
        <taxon>Bacteroides</taxon>
    </lineage>
</organism>
<accession>A0A380YLC8</accession>
<dbReference type="RefSeq" id="WP_004290498.1">
    <property type="nucleotide sequence ID" value="NZ_CABKNQ010000018.1"/>
</dbReference>
<dbReference type="Proteomes" id="UP000254424">
    <property type="component" value="Unassembled WGS sequence"/>
</dbReference>
<evidence type="ECO:0000313" key="1">
    <source>
        <dbReference type="EMBL" id="SUV29659.1"/>
    </source>
</evidence>
<gene>
    <name evidence="1" type="ORF">NCTC11155_01649</name>
</gene>